<feature type="region of interest" description="Disordered" evidence="1">
    <location>
        <begin position="78"/>
        <end position="123"/>
    </location>
</feature>
<dbReference type="Proteomes" id="UP001634394">
    <property type="component" value="Unassembled WGS sequence"/>
</dbReference>
<organism evidence="2 3">
    <name type="scientific">Sinanodonta woodiana</name>
    <name type="common">Chinese pond mussel</name>
    <name type="synonym">Anodonta woodiana</name>
    <dbReference type="NCBI Taxonomy" id="1069815"/>
    <lineage>
        <taxon>Eukaryota</taxon>
        <taxon>Metazoa</taxon>
        <taxon>Spiralia</taxon>
        <taxon>Lophotrochozoa</taxon>
        <taxon>Mollusca</taxon>
        <taxon>Bivalvia</taxon>
        <taxon>Autobranchia</taxon>
        <taxon>Heteroconchia</taxon>
        <taxon>Palaeoheterodonta</taxon>
        <taxon>Unionida</taxon>
        <taxon>Unionoidea</taxon>
        <taxon>Unionidae</taxon>
        <taxon>Unioninae</taxon>
        <taxon>Sinanodonta</taxon>
    </lineage>
</organism>
<reference evidence="2 3" key="1">
    <citation type="submission" date="2024-11" db="EMBL/GenBank/DDBJ databases">
        <title>Chromosome-level genome assembly of the freshwater bivalve Anodonta woodiana.</title>
        <authorList>
            <person name="Chen X."/>
        </authorList>
    </citation>
    <scope>NUCLEOTIDE SEQUENCE [LARGE SCALE GENOMIC DNA]</scope>
    <source>
        <strain evidence="2">MN2024</strain>
        <tissue evidence="2">Gills</tissue>
    </source>
</reference>
<gene>
    <name evidence="2" type="ORF">ACJMK2_003837</name>
</gene>
<sequence length="164" mass="18571">ALRPRKAHSTVLQSLRKCHQERKLSMKVLLLVGILAIVQAGEQYDNPLKRSGEPEVDPNYQHLSDRLDDLEFRVKELENKQEARTGEDSVQMLSNQQGTGEDKQTGTLNLGQNDAGSSELEKTDAKSMRVLIGKIKSRMDEIKREQSQTLSDVLSRMSKALRRK</sequence>
<dbReference type="AlphaFoldDB" id="A0ABD3Y0Z1"/>
<feature type="compositionally biased region" description="Polar residues" evidence="1">
    <location>
        <begin position="91"/>
        <end position="116"/>
    </location>
</feature>
<proteinExistence type="predicted"/>
<dbReference type="EMBL" id="JBJQND010000001">
    <property type="protein sequence ID" value="KAL3891581.1"/>
    <property type="molecule type" value="Genomic_DNA"/>
</dbReference>
<accession>A0ABD3Y0Z1</accession>
<name>A0ABD3Y0Z1_SINWO</name>
<evidence type="ECO:0000313" key="2">
    <source>
        <dbReference type="EMBL" id="KAL3891581.1"/>
    </source>
</evidence>
<keyword evidence="3" id="KW-1185">Reference proteome</keyword>
<evidence type="ECO:0000313" key="3">
    <source>
        <dbReference type="Proteomes" id="UP001634394"/>
    </source>
</evidence>
<feature type="compositionally biased region" description="Basic and acidic residues" evidence="1">
    <location>
        <begin position="78"/>
        <end position="87"/>
    </location>
</feature>
<protein>
    <submittedName>
        <fullName evidence="2">Uncharacterized protein</fullName>
    </submittedName>
</protein>
<comment type="caution">
    <text evidence="2">The sequence shown here is derived from an EMBL/GenBank/DDBJ whole genome shotgun (WGS) entry which is preliminary data.</text>
</comment>
<evidence type="ECO:0000256" key="1">
    <source>
        <dbReference type="SAM" id="MobiDB-lite"/>
    </source>
</evidence>
<feature type="region of interest" description="Disordered" evidence="1">
    <location>
        <begin position="142"/>
        <end position="164"/>
    </location>
</feature>
<feature type="non-terminal residue" evidence="2">
    <location>
        <position position="1"/>
    </location>
</feature>